<gene>
    <name evidence="1" type="ORF">Pla52n_58320</name>
</gene>
<protein>
    <submittedName>
        <fullName evidence="1">N-formylglutamate amidohydrolase</fullName>
    </submittedName>
</protein>
<dbReference type="EMBL" id="SJPN01000008">
    <property type="protein sequence ID" value="TWT94003.1"/>
    <property type="molecule type" value="Genomic_DNA"/>
</dbReference>
<comment type="caution">
    <text evidence="1">The sequence shown here is derived from an EMBL/GenBank/DDBJ whole genome shotgun (WGS) entry which is preliminary data.</text>
</comment>
<dbReference type="Gene3D" id="3.40.630.40">
    <property type="entry name" value="Zn-dependent exopeptidases"/>
    <property type="match status" value="1"/>
</dbReference>
<dbReference type="Pfam" id="PF05013">
    <property type="entry name" value="FGase"/>
    <property type="match status" value="1"/>
</dbReference>
<dbReference type="AlphaFoldDB" id="A0A5C6A6N8"/>
<proteinExistence type="predicted"/>
<dbReference type="SUPFAM" id="SSF53187">
    <property type="entry name" value="Zn-dependent exopeptidases"/>
    <property type="match status" value="1"/>
</dbReference>
<evidence type="ECO:0000313" key="2">
    <source>
        <dbReference type="Proteomes" id="UP000320176"/>
    </source>
</evidence>
<dbReference type="GO" id="GO:0016787">
    <property type="term" value="F:hydrolase activity"/>
    <property type="evidence" value="ECO:0007669"/>
    <property type="project" value="UniProtKB-KW"/>
</dbReference>
<keyword evidence="2" id="KW-1185">Reference proteome</keyword>
<keyword evidence="1" id="KW-0378">Hydrolase</keyword>
<dbReference type="RefSeq" id="WP_146522786.1">
    <property type="nucleotide sequence ID" value="NZ_CP151726.1"/>
</dbReference>
<dbReference type="InterPro" id="IPR007709">
    <property type="entry name" value="N-FG_amidohydro"/>
</dbReference>
<evidence type="ECO:0000313" key="1">
    <source>
        <dbReference type="EMBL" id="TWT94003.1"/>
    </source>
</evidence>
<organism evidence="1 2">
    <name type="scientific">Stieleria varia</name>
    <dbReference type="NCBI Taxonomy" id="2528005"/>
    <lineage>
        <taxon>Bacteria</taxon>
        <taxon>Pseudomonadati</taxon>
        <taxon>Planctomycetota</taxon>
        <taxon>Planctomycetia</taxon>
        <taxon>Pirellulales</taxon>
        <taxon>Pirellulaceae</taxon>
        <taxon>Stieleria</taxon>
    </lineage>
</organism>
<name>A0A5C6A6N8_9BACT</name>
<accession>A0A5C6A6N8</accession>
<sequence length="259" mass="28956">MTHSLQTKEFGTDALSTRPIRFVLTCEHGGNEIPTAYQGLFDSGEARQHLASHRGYDPGALEVAVAVSKRLNVPLLFSTVSRLLVDLNRSQETPNLFSKFVNAATVQTRQAILDEHYHPYRNGVRESIQRSVDDGYRVLHISVHTFTPRFRGTQRRLDIGILFDPARAFEAKICARVLSELSSVSSGKSSNGFRVRFNEPYLGTDDGFTTVLRQEYGDACYAGIELELNNRIAKLSERTRVRWCDRIASSFLASVADAG</sequence>
<dbReference type="OrthoDB" id="9815326at2"/>
<dbReference type="Proteomes" id="UP000320176">
    <property type="component" value="Unassembled WGS sequence"/>
</dbReference>
<reference evidence="1 2" key="1">
    <citation type="submission" date="2019-02" db="EMBL/GenBank/DDBJ databases">
        <title>Deep-cultivation of Planctomycetes and their phenomic and genomic characterization uncovers novel biology.</title>
        <authorList>
            <person name="Wiegand S."/>
            <person name="Jogler M."/>
            <person name="Boedeker C."/>
            <person name="Pinto D."/>
            <person name="Vollmers J."/>
            <person name="Rivas-Marin E."/>
            <person name="Kohn T."/>
            <person name="Peeters S.H."/>
            <person name="Heuer A."/>
            <person name="Rast P."/>
            <person name="Oberbeckmann S."/>
            <person name="Bunk B."/>
            <person name="Jeske O."/>
            <person name="Meyerdierks A."/>
            <person name="Storesund J.E."/>
            <person name="Kallscheuer N."/>
            <person name="Luecker S."/>
            <person name="Lage O.M."/>
            <person name="Pohl T."/>
            <person name="Merkel B.J."/>
            <person name="Hornburger P."/>
            <person name="Mueller R.-W."/>
            <person name="Bruemmer F."/>
            <person name="Labrenz M."/>
            <person name="Spormann A.M."/>
            <person name="Op Den Camp H."/>
            <person name="Overmann J."/>
            <person name="Amann R."/>
            <person name="Jetten M.S.M."/>
            <person name="Mascher T."/>
            <person name="Medema M.H."/>
            <person name="Devos D.P."/>
            <person name="Kaster A.-K."/>
            <person name="Ovreas L."/>
            <person name="Rohde M."/>
            <person name="Galperin M.Y."/>
            <person name="Jogler C."/>
        </authorList>
    </citation>
    <scope>NUCLEOTIDE SEQUENCE [LARGE SCALE GENOMIC DNA]</scope>
    <source>
        <strain evidence="1 2">Pla52n</strain>
    </source>
</reference>